<evidence type="ECO:0000256" key="1">
    <source>
        <dbReference type="SAM" id="MobiDB-lite"/>
    </source>
</evidence>
<dbReference type="AlphaFoldDB" id="A0A6C0DRC4"/>
<name>A0A6C0DRC4_9ZZZZ</name>
<accession>A0A6C0DRC4</accession>
<organism evidence="2">
    <name type="scientific">viral metagenome</name>
    <dbReference type="NCBI Taxonomy" id="1070528"/>
    <lineage>
        <taxon>unclassified sequences</taxon>
        <taxon>metagenomes</taxon>
        <taxon>organismal metagenomes</taxon>
    </lineage>
</organism>
<feature type="compositionally biased region" description="Basic and acidic residues" evidence="1">
    <location>
        <begin position="32"/>
        <end position="45"/>
    </location>
</feature>
<feature type="region of interest" description="Disordered" evidence="1">
    <location>
        <begin position="32"/>
        <end position="187"/>
    </location>
</feature>
<evidence type="ECO:0000313" key="2">
    <source>
        <dbReference type="EMBL" id="QHT18770.1"/>
    </source>
</evidence>
<proteinExistence type="predicted"/>
<reference evidence="2" key="1">
    <citation type="journal article" date="2020" name="Nature">
        <title>Giant virus diversity and host interactions through global metagenomics.</title>
        <authorList>
            <person name="Schulz F."/>
            <person name="Roux S."/>
            <person name="Paez-Espino D."/>
            <person name="Jungbluth S."/>
            <person name="Walsh D.A."/>
            <person name="Denef V.J."/>
            <person name="McMahon K.D."/>
            <person name="Konstantinidis K.T."/>
            <person name="Eloe-Fadrosh E.A."/>
            <person name="Kyrpides N.C."/>
            <person name="Woyke T."/>
        </authorList>
    </citation>
    <scope>NUCLEOTIDE SEQUENCE</scope>
    <source>
        <strain evidence="2">GVMAG-M-3300023174-49</strain>
    </source>
</reference>
<protein>
    <submittedName>
        <fullName evidence="2">Uncharacterized protein</fullName>
    </submittedName>
</protein>
<dbReference type="EMBL" id="MN739659">
    <property type="protein sequence ID" value="QHT18770.1"/>
    <property type="molecule type" value="Genomic_DNA"/>
</dbReference>
<sequence length="565" mass="65976">MPIVDNEMKNKIMTHFIGIKNTEQNKETIIKPRVENPEDISKKETTIAVQNTVQPLHLTDKEQLPPPDGQPMKNLEPPPSPNGEPEVKPDGEPELKPDGEPEVKPELKPDGESELKPESEPELKPESEPELKPELKSELKPDLKPEVKPEVKLDGEPEVKPELKPDGEPEVKPDDQSQEQPPQEEVQKKELTLEQHHQDLPIPLLASYDNHDNIEDSDMYHFNSKEYHYLTKDNMLHDFEDVIEKNLQNGIFNANIILFRINSECENPFVEFLLDIHDQVCTIRNFSISINDYNSKQLDANQYLQINYESALQEILNINKEDIQQYNVFKGFLENDGVPFLFFDTTQLDNIKYSETQIWAILDEIINEKRILDYPVDNAIINIINENNQLLHLIENENETQKQVPLPLCLYLCENNDSNEDEEKSLKFTENVYKNTIYADDETRNNKLLYNERKIEHDIFGFNYYFTSQQITLNKNVKRYAVFVYDTLYILNKKTPIRKIKSLREYALKQRGGDGDGDNMVEKNNENDNEIDDSTNIFDKYTSIFFIENNRNTWCIKTLDRFIEI</sequence>
<feature type="compositionally biased region" description="Basic and acidic residues" evidence="1">
    <location>
        <begin position="85"/>
        <end position="175"/>
    </location>
</feature>